<evidence type="ECO:0000313" key="2">
    <source>
        <dbReference type="Proteomes" id="UP000256405"/>
    </source>
</evidence>
<dbReference type="RefSeq" id="WP_086539437.1">
    <property type="nucleotide sequence ID" value="NZ_MSSW01000001.1"/>
</dbReference>
<reference evidence="1 2" key="1">
    <citation type="submission" date="2018-08" db="EMBL/GenBank/DDBJ databases">
        <title>Genomic Encyclopedia of Archaeal and Bacterial Type Strains, Phase II (KMG-II): from individual species to whole genera.</title>
        <authorList>
            <person name="Goeker M."/>
        </authorList>
    </citation>
    <scope>NUCLEOTIDE SEQUENCE [LARGE SCALE GENOMIC DNA]</scope>
    <source>
        <strain evidence="1 2">DSM 15986</strain>
    </source>
</reference>
<dbReference type="InterPro" id="IPR011042">
    <property type="entry name" value="6-blade_b-propeller_TolB-like"/>
</dbReference>
<dbReference type="EMBL" id="QUNF01000003">
    <property type="protein sequence ID" value="REG91990.1"/>
    <property type="molecule type" value="Genomic_DNA"/>
</dbReference>
<dbReference type="Pfam" id="PF17170">
    <property type="entry name" value="DUF5128"/>
    <property type="match status" value="1"/>
</dbReference>
<comment type="caution">
    <text evidence="1">The sequence shown here is derived from an EMBL/GenBank/DDBJ whole genome shotgun (WGS) entry which is preliminary data.</text>
</comment>
<gene>
    <name evidence="1" type="ORF">C8N25_10367</name>
</gene>
<accession>A0A3E0E2W0</accession>
<protein>
    <submittedName>
        <fullName evidence="1">6-bladed beta-propeller protein</fullName>
    </submittedName>
</protein>
<dbReference type="Gene3D" id="2.120.10.30">
    <property type="entry name" value="TolB, C-terminal domain"/>
    <property type="match status" value="1"/>
</dbReference>
<dbReference type="Proteomes" id="UP000256405">
    <property type="component" value="Unassembled WGS sequence"/>
</dbReference>
<dbReference type="AlphaFoldDB" id="A0A3E0E2W0"/>
<proteinExistence type="predicted"/>
<name>A0A3E0E2W0_9BACT</name>
<organism evidence="1 2">
    <name type="scientific">Algoriphagus antarcticus</name>
    <dbReference type="NCBI Taxonomy" id="238540"/>
    <lineage>
        <taxon>Bacteria</taxon>
        <taxon>Pseudomonadati</taxon>
        <taxon>Bacteroidota</taxon>
        <taxon>Cytophagia</taxon>
        <taxon>Cytophagales</taxon>
        <taxon>Cyclobacteriaceae</taxon>
        <taxon>Algoriphagus</taxon>
    </lineage>
</organism>
<evidence type="ECO:0000313" key="1">
    <source>
        <dbReference type="EMBL" id="REG91990.1"/>
    </source>
</evidence>
<dbReference type="OrthoDB" id="1098767at2"/>
<keyword evidence="2" id="KW-1185">Reference proteome</keyword>
<sequence length="405" mass="47336">MAFIHECHFIYPMMRYLIWISIFTLFGCHKKNADNNASKKINISLRESREGLLSDVFDSIQYTLLDDDDSIPLVQPYKIIYSGNNIYVEDNFTSNVHIFRKDGNISKVIEAKGKGPGEYFQLDFFQIKTDTIFILDRSLRKILSFNIHGDFISEEKIANNASGFFKYKDRILFFMNNNIDKTPYNFILKEKENVLAAYSPFNPEFLEFHFGMKNGFTESNDGMIFHTLPLSSSVYFFNTDLSLNKIVNFDLGETAVDEIFISEHGSINSDSYMNDLNEKRMVQDISSFFKLGNYYFLSFYQYGKGIHYIILNKDLKLISQNITFENDIDGMKIRNIPWTFDDNKIVIKMNSIDFYYDYLEKFSDKDLSVRDGSLHDFFEKTKTKLQDDQTVLVSMTLRNDLGNNK</sequence>